<organism evidence="2 3">
    <name type="scientific">Raoultibacter timonensis</name>
    <dbReference type="NCBI Taxonomy" id="1907662"/>
    <lineage>
        <taxon>Bacteria</taxon>
        <taxon>Bacillati</taxon>
        <taxon>Actinomycetota</taxon>
        <taxon>Coriobacteriia</taxon>
        <taxon>Eggerthellales</taxon>
        <taxon>Eggerthellaceae</taxon>
        <taxon>Raoultibacter</taxon>
    </lineage>
</organism>
<dbReference type="PANTHER" id="PTHR30503">
    <property type="entry name" value="INNER MEMBRANE PROTEIN YEDI"/>
    <property type="match status" value="1"/>
</dbReference>
<feature type="transmembrane region" description="Helical" evidence="1">
    <location>
        <begin position="227"/>
        <end position="248"/>
    </location>
</feature>
<evidence type="ECO:0000256" key="1">
    <source>
        <dbReference type="SAM" id="Phobius"/>
    </source>
</evidence>
<proteinExistence type="predicted"/>
<dbReference type="EMBL" id="AP025564">
    <property type="protein sequence ID" value="BDE97150.1"/>
    <property type="molecule type" value="Genomic_DNA"/>
</dbReference>
<name>A0ABN6MGN0_9ACTN</name>
<keyword evidence="1" id="KW-0472">Membrane</keyword>
<dbReference type="PANTHER" id="PTHR30503:SF3">
    <property type="entry name" value="INNER MEMBRANE PROTEIN YEDI"/>
    <property type="match status" value="1"/>
</dbReference>
<sequence>MSSFFAFLDDIAVLAKAAAASIDDIAAGAGKAASKCAAVVIDDAAVTPQYVQGISPARELPVVGAIAKRSLINKGIIIVAIMILSAIAPWVFPWALIVGGCYLAYEGAEKIIHRLRHRSEAAAAQDVVERSPKDERSIVQGAATTDFVLSAEIMLISVDALESGDWWMRLAMLIVVAVLMTLLVYGSVGLLIKIDDAGRWIAERGVERASSFLQAFGIGLVKLMPKVFALLTVVGVAAMLWVGGHLLIVNLADVGLPLFATIVHDLTGPIDNGVLLWCVDSLISACFGIVVGAALAGIIQLAKKARGAAARESESA</sequence>
<feature type="transmembrane region" description="Helical" evidence="1">
    <location>
        <begin position="274"/>
        <end position="299"/>
    </location>
</feature>
<dbReference type="PIRSF" id="PIRSF016660">
    <property type="entry name" value="YedI"/>
    <property type="match status" value="1"/>
</dbReference>
<keyword evidence="3" id="KW-1185">Reference proteome</keyword>
<feature type="transmembrane region" description="Helical" evidence="1">
    <location>
        <begin position="76"/>
        <end position="105"/>
    </location>
</feature>
<keyword evidence="1" id="KW-0812">Transmembrane</keyword>
<dbReference type="RefSeq" id="WP_244386299.1">
    <property type="nucleotide sequence ID" value="NZ_AP025564.1"/>
</dbReference>
<dbReference type="Proteomes" id="UP001320544">
    <property type="component" value="Chromosome"/>
</dbReference>
<protein>
    <submittedName>
        <fullName evidence="2">ABC transporter</fullName>
    </submittedName>
</protein>
<feature type="transmembrane region" description="Helical" evidence="1">
    <location>
        <begin position="166"/>
        <end position="192"/>
    </location>
</feature>
<gene>
    <name evidence="2" type="ORF">CE91St30_24830</name>
</gene>
<evidence type="ECO:0000313" key="3">
    <source>
        <dbReference type="Proteomes" id="UP001320544"/>
    </source>
</evidence>
<accession>A0ABN6MGN0</accession>
<dbReference type="InterPro" id="IPR008526">
    <property type="entry name" value="YedI"/>
</dbReference>
<dbReference type="Pfam" id="PF05661">
    <property type="entry name" value="DUF808"/>
    <property type="match status" value="1"/>
</dbReference>
<reference evidence="2 3" key="1">
    <citation type="submission" date="2022-01" db="EMBL/GenBank/DDBJ databases">
        <title>Novel bile acid biosynthetic pathways are enriched in the microbiome of centenarians.</title>
        <authorList>
            <person name="Sato Y."/>
            <person name="Atarashi K."/>
            <person name="Plichta R.D."/>
            <person name="Arai Y."/>
            <person name="Sasajima S."/>
            <person name="Kearney M.S."/>
            <person name="Suda W."/>
            <person name="Takeshita K."/>
            <person name="Sasaki T."/>
            <person name="Okamoto S."/>
            <person name="Skelly N.A."/>
            <person name="Okamura Y."/>
            <person name="Vlamakis H."/>
            <person name="Li Y."/>
            <person name="Tanoue T."/>
            <person name="Takei H."/>
            <person name="Nittono H."/>
            <person name="Narushima S."/>
            <person name="Irie J."/>
            <person name="Itoh H."/>
            <person name="Moriya K."/>
            <person name="Sugiura Y."/>
            <person name="Suematsu M."/>
            <person name="Moritoki N."/>
            <person name="Shibata S."/>
            <person name="Littman R.D."/>
            <person name="Fischbach A.M."/>
            <person name="Uwamino Y."/>
            <person name="Inoue T."/>
            <person name="Honda A."/>
            <person name="Hattori M."/>
            <person name="Murai T."/>
            <person name="Xavier J.R."/>
            <person name="Hirose N."/>
            <person name="Honda K."/>
        </authorList>
    </citation>
    <scope>NUCLEOTIDE SEQUENCE [LARGE SCALE GENOMIC DNA]</scope>
    <source>
        <strain evidence="2 3">CE91-St30</strain>
    </source>
</reference>
<evidence type="ECO:0000313" key="2">
    <source>
        <dbReference type="EMBL" id="BDE97150.1"/>
    </source>
</evidence>
<keyword evidence="1" id="KW-1133">Transmembrane helix</keyword>